<name>A0ABQ7XPW6_BRANA</name>
<dbReference type="Proteomes" id="UP000824890">
    <property type="component" value="Unassembled WGS sequence"/>
</dbReference>
<proteinExistence type="predicted"/>
<sequence length="140" mass="15753">MGGRKTDAVSGRVPLVSDIPTIIFGADVTHPENGEVDNINIMLTLDNANFSKHLMVFMGFTDFTDLVLLSVFMDFTDFTDLVRFASQDMRIWFVLKLTDNNLYKICIKHGKIRDAALDLLISFRNATSDHLCYRDGVSEG</sequence>
<dbReference type="InterPro" id="IPR036397">
    <property type="entry name" value="RNaseH_sf"/>
</dbReference>
<keyword evidence="2" id="KW-1185">Reference proteome</keyword>
<evidence type="ECO:0000313" key="1">
    <source>
        <dbReference type="EMBL" id="KAH0857943.1"/>
    </source>
</evidence>
<reference evidence="1 2" key="1">
    <citation type="submission" date="2021-05" db="EMBL/GenBank/DDBJ databases">
        <title>Genome Assembly of Synthetic Allotetraploid Brassica napus Reveals Homoeologous Exchanges between Subgenomes.</title>
        <authorList>
            <person name="Davis J.T."/>
        </authorList>
    </citation>
    <scope>NUCLEOTIDE SEQUENCE [LARGE SCALE GENOMIC DNA]</scope>
    <source>
        <strain evidence="2">cv. Da-Ae</strain>
        <tissue evidence="1">Seedling</tissue>
    </source>
</reference>
<comment type="caution">
    <text evidence="1">The sequence shown here is derived from an EMBL/GenBank/DDBJ whole genome shotgun (WGS) entry which is preliminary data.</text>
</comment>
<evidence type="ECO:0000313" key="2">
    <source>
        <dbReference type="Proteomes" id="UP000824890"/>
    </source>
</evidence>
<organism evidence="1 2">
    <name type="scientific">Brassica napus</name>
    <name type="common">Rape</name>
    <dbReference type="NCBI Taxonomy" id="3708"/>
    <lineage>
        <taxon>Eukaryota</taxon>
        <taxon>Viridiplantae</taxon>
        <taxon>Streptophyta</taxon>
        <taxon>Embryophyta</taxon>
        <taxon>Tracheophyta</taxon>
        <taxon>Spermatophyta</taxon>
        <taxon>Magnoliopsida</taxon>
        <taxon>eudicotyledons</taxon>
        <taxon>Gunneridae</taxon>
        <taxon>Pentapetalae</taxon>
        <taxon>rosids</taxon>
        <taxon>malvids</taxon>
        <taxon>Brassicales</taxon>
        <taxon>Brassicaceae</taxon>
        <taxon>Brassiceae</taxon>
        <taxon>Brassica</taxon>
    </lineage>
</organism>
<accession>A0ABQ7XPW6</accession>
<gene>
    <name evidence="1" type="ORF">HID58_086204</name>
</gene>
<dbReference type="EMBL" id="JAGKQM010000019">
    <property type="protein sequence ID" value="KAH0857943.1"/>
    <property type="molecule type" value="Genomic_DNA"/>
</dbReference>
<dbReference type="Gene3D" id="3.30.420.10">
    <property type="entry name" value="Ribonuclease H-like superfamily/Ribonuclease H"/>
    <property type="match status" value="1"/>
</dbReference>
<evidence type="ECO:0008006" key="3">
    <source>
        <dbReference type="Google" id="ProtNLM"/>
    </source>
</evidence>
<protein>
    <recommendedName>
        <fullName evidence="3">Piwi domain-containing protein</fullName>
    </recommendedName>
</protein>